<feature type="region of interest" description="Disordered" evidence="1">
    <location>
        <begin position="1"/>
        <end position="41"/>
    </location>
</feature>
<comment type="caution">
    <text evidence="3">The sequence shown here is derived from an EMBL/GenBank/DDBJ whole genome shotgun (WGS) entry which is preliminary data.</text>
</comment>
<organism evidence="3 9">
    <name type="scientific">Rotaria magnacalcarata</name>
    <dbReference type="NCBI Taxonomy" id="392030"/>
    <lineage>
        <taxon>Eukaryota</taxon>
        <taxon>Metazoa</taxon>
        <taxon>Spiralia</taxon>
        <taxon>Gnathifera</taxon>
        <taxon>Rotifera</taxon>
        <taxon>Eurotatoria</taxon>
        <taxon>Bdelloidea</taxon>
        <taxon>Philodinida</taxon>
        <taxon>Philodinidae</taxon>
        <taxon>Rotaria</taxon>
    </lineage>
</organism>
<feature type="non-terminal residue" evidence="3">
    <location>
        <position position="61"/>
    </location>
</feature>
<dbReference type="Proteomes" id="UP000681967">
    <property type="component" value="Unassembled WGS sequence"/>
</dbReference>
<evidence type="ECO:0000313" key="9">
    <source>
        <dbReference type="Proteomes" id="UP000663866"/>
    </source>
</evidence>
<dbReference type="EMBL" id="CAJOBJ010174507">
    <property type="protein sequence ID" value="CAF4895602.1"/>
    <property type="molecule type" value="Genomic_DNA"/>
</dbReference>
<proteinExistence type="predicted"/>
<accession>A0A821JA14</accession>
<dbReference type="EMBL" id="CAJOBI010182330">
    <property type="protein sequence ID" value="CAF4930925.1"/>
    <property type="molecule type" value="Genomic_DNA"/>
</dbReference>
<dbReference type="AlphaFoldDB" id="A0A821JA14"/>
<dbReference type="Proteomes" id="UP000681720">
    <property type="component" value="Unassembled WGS sequence"/>
</dbReference>
<feature type="compositionally biased region" description="Basic and acidic residues" evidence="1">
    <location>
        <begin position="1"/>
        <end position="10"/>
    </location>
</feature>
<name>A0A821JA14_9BILA</name>
<evidence type="ECO:0000313" key="7">
    <source>
        <dbReference type="EMBL" id="CAF4919689.1"/>
    </source>
</evidence>
<dbReference type="EMBL" id="CAJOBI010144292">
    <property type="protein sequence ID" value="CAF4782398.1"/>
    <property type="molecule type" value="Genomic_DNA"/>
</dbReference>
<dbReference type="EMBL" id="CAJOBH010085426">
    <property type="protein sequence ID" value="CAF4537870.1"/>
    <property type="molecule type" value="Genomic_DNA"/>
</dbReference>
<dbReference type="EMBL" id="CAJOBH010138261">
    <property type="protein sequence ID" value="CAF4792376.1"/>
    <property type="molecule type" value="Genomic_DNA"/>
</dbReference>
<gene>
    <name evidence="2" type="ORF">BYL167_LOCUS37570</name>
    <name evidence="5" type="ORF">BYL167_LOCUS47779</name>
    <name evidence="6" type="ORF">GIL414_LOCUS51559</name>
    <name evidence="7" type="ORF">GIL414_LOCUS52746</name>
    <name evidence="3" type="ORF">OVN521_LOCUS48869</name>
    <name evidence="4" type="ORF">SMN809_LOCUS46404</name>
    <name evidence="8" type="ORF">SMN809_LOCUS53177</name>
</gene>
<evidence type="ECO:0000313" key="5">
    <source>
        <dbReference type="EMBL" id="CAF4792376.1"/>
    </source>
</evidence>
<evidence type="ECO:0000313" key="2">
    <source>
        <dbReference type="EMBL" id="CAF4537870.1"/>
    </source>
</evidence>
<dbReference type="EMBL" id="CAJOBG010104056">
    <property type="protein sequence ID" value="CAF4714717.1"/>
    <property type="molecule type" value="Genomic_DNA"/>
</dbReference>
<evidence type="ECO:0000313" key="4">
    <source>
        <dbReference type="EMBL" id="CAF4782398.1"/>
    </source>
</evidence>
<keyword evidence="9" id="KW-1185">Reference proteome</keyword>
<dbReference type="Proteomes" id="UP000676336">
    <property type="component" value="Unassembled WGS sequence"/>
</dbReference>
<feature type="non-terminal residue" evidence="3">
    <location>
        <position position="1"/>
    </location>
</feature>
<evidence type="ECO:0000313" key="6">
    <source>
        <dbReference type="EMBL" id="CAF4895602.1"/>
    </source>
</evidence>
<evidence type="ECO:0000313" key="8">
    <source>
        <dbReference type="EMBL" id="CAF4930925.1"/>
    </source>
</evidence>
<sequence length="61" mass="6872">DYDDNQHDETNIDNTSQSYSASDNETNIKNEQSLSNDEDNLGVQIDHTLINALSASREKFP</sequence>
<dbReference type="EMBL" id="CAJOBJ010181434">
    <property type="protein sequence ID" value="CAF4919689.1"/>
    <property type="molecule type" value="Genomic_DNA"/>
</dbReference>
<dbReference type="Proteomes" id="UP000663866">
    <property type="component" value="Unassembled WGS sequence"/>
</dbReference>
<reference evidence="3" key="1">
    <citation type="submission" date="2021-02" db="EMBL/GenBank/DDBJ databases">
        <authorList>
            <person name="Nowell W R."/>
        </authorList>
    </citation>
    <scope>NUCLEOTIDE SEQUENCE</scope>
</reference>
<evidence type="ECO:0000256" key="1">
    <source>
        <dbReference type="SAM" id="MobiDB-lite"/>
    </source>
</evidence>
<evidence type="ECO:0000313" key="3">
    <source>
        <dbReference type="EMBL" id="CAF4714717.1"/>
    </source>
</evidence>
<protein>
    <submittedName>
        <fullName evidence="3">Uncharacterized protein</fullName>
    </submittedName>
</protein>
<feature type="compositionally biased region" description="Polar residues" evidence="1">
    <location>
        <begin position="12"/>
        <end position="35"/>
    </location>
</feature>